<evidence type="ECO:0000313" key="9">
    <source>
        <dbReference type="EMBL" id="GAX91226.1"/>
    </source>
</evidence>
<keyword evidence="5" id="KW-0249">Electron transport</keyword>
<name>A0A292YPW7_9BACL</name>
<evidence type="ECO:0000259" key="8">
    <source>
        <dbReference type="PROSITE" id="PS51379"/>
    </source>
</evidence>
<proteinExistence type="predicted"/>
<evidence type="ECO:0000256" key="2">
    <source>
        <dbReference type="ARBA" id="ARBA00022485"/>
    </source>
</evidence>
<dbReference type="InterPro" id="IPR017896">
    <property type="entry name" value="4Fe4S_Fe-S-bd"/>
</dbReference>
<protein>
    <submittedName>
        <fullName evidence="9">4Fe-4S ferredoxin</fullName>
    </submittedName>
</protein>
<evidence type="ECO:0000256" key="5">
    <source>
        <dbReference type="ARBA" id="ARBA00022982"/>
    </source>
</evidence>
<dbReference type="GO" id="GO:0051539">
    <property type="term" value="F:4 iron, 4 sulfur cluster binding"/>
    <property type="evidence" value="ECO:0007669"/>
    <property type="project" value="UniProtKB-KW"/>
</dbReference>
<keyword evidence="4" id="KW-0677">Repeat</keyword>
<feature type="domain" description="4Fe-4S ferredoxin-type" evidence="8">
    <location>
        <begin position="3"/>
        <end position="22"/>
    </location>
</feature>
<dbReference type="InterPro" id="IPR017900">
    <property type="entry name" value="4Fe4S_Fe_S_CS"/>
</dbReference>
<dbReference type="PANTHER" id="PTHR43177">
    <property type="entry name" value="PROTEIN NRFC"/>
    <property type="match status" value="1"/>
</dbReference>
<keyword evidence="7" id="KW-0411">Iron-sulfur</keyword>
<accession>A0A292YPW7</accession>
<evidence type="ECO:0000256" key="4">
    <source>
        <dbReference type="ARBA" id="ARBA00022737"/>
    </source>
</evidence>
<evidence type="ECO:0000256" key="6">
    <source>
        <dbReference type="ARBA" id="ARBA00023004"/>
    </source>
</evidence>
<feature type="domain" description="4Fe-4S ferredoxin-type" evidence="8">
    <location>
        <begin position="43"/>
        <end position="74"/>
    </location>
</feature>
<evidence type="ECO:0000313" key="10">
    <source>
        <dbReference type="Proteomes" id="UP000217785"/>
    </source>
</evidence>
<organism evidence="9 10">
    <name type="scientific">Effusibacillus lacus</name>
    <dbReference type="NCBI Taxonomy" id="1348429"/>
    <lineage>
        <taxon>Bacteria</taxon>
        <taxon>Bacillati</taxon>
        <taxon>Bacillota</taxon>
        <taxon>Bacilli</taxon>
        <taxon>Bacillales</taxon>
        <taxon>Alicyclobacillaceae</taxon>
        <taxon>Effusibacillus</taxon>
    </lineage>
</organism>
<dbReference type="GO" id="GO:0046872">
    <property type="term" value="F:metal ion binding"/>
    <property type="evidence" value="ECO:0007669"/>
    <property type="project" value="UniProtKB-KW"/>
</dbReference>
<dbReference type="PANTHER" id="PTHR43177:SF5">
    <property type="entry name" value="ANAEROBIC DIMETHYL SULFOXIDE REDUCTASE CHAIN B-RELATED"/>
    <property type="match status" value="1"/>
</dbReference>
<dbReference type="InterPro" id="IPR050954">
    <property type="entry name" value="ET_IronSulfur_Cluster-Binding"/>
</dbReference>
<dbReference type="AlphaFoldDB" id="A0A292YPW7"/>
<dbReference type="Proteomes" id="UP000217785">
    <property type="component" value="Unassembled WGS sequence"/>
</dbReference>
<reference evidence="10" key="1">
    <citation type="submission" date="2017-07" db="EMBL/GenBank/DDBJ databases">
        <title>Draft genome sequence of Effusibacillus lacus strain skLN1.</title>
        <authorList>
            <person name="Watanabe M."/>
            <person name="Kojima H."/>
            <person name="Fukui M."/>
        </authorList>
    </citation>
    <scope>NUCLEOTIDE SEQUENCE [LARGE SCALE GENOMIC DNA]</scope>
    <source>
        <strain evidence="10">skLN1</strain>
    </source>
</reference>
<dbReference type="PROSITE" id="PS51379">
    <property type="entry name" value="4FE4S_FER_2"/>
    <property type="match status" value="3"/>
</dbReference>
<dbReference type="RefSeq" id="WP_096182949.1">
    <property type="nucleotide sequence ID" value="NZ_BDUF01000086.1"/>
</dbReference>
<comment type="caution">
    <text evidence="9">The sequence shown here is derived from an EMBL/GenBank/DDBJ whole genome shotgun (WGS) entry which is preliminary data.</text>
</comment>
<evidence type="ECO:0000256" key="3">
    <source>
        <dbReference type="ARBA" id="ARBA00022723"/>
    </source>
</evidence>
<dbReference type="Gene3D" id="3.30.70.20">
    <property type="match status" value="2"/>
</dbReference>
<keyword evidence="3" id="KW-0479">Metal-binding</keyword>
<keyword evidence="10" id="KW-1185">Reference proteome</keyword>
<gene>
    <name evidence="9" type="ORF">EFBL_2892</name>
</gene>
<dbReference type="EMBL" id="BDUF01000086">
    <property type="protein sequence ID" value="GAX91226.1"/>
    <property type="molecule type" value="Genomic_DNA"/>
</dbReference>
<dbReference type="SUPFAM" id="SSF54862">
    <property type="entry name" value="4Fe-4S ferredoxins"/>
    <property type="match status" value="1"/>
</dbReference>
<evidence type="ECO:0000256" key="7">
    <source>
        <dbReference type="ARBA" id="ARBA00023014"/>
    </source>
</evidence>
<keyword evidence="2" id="KW-0004">4Fe-4S</keyword>
<keyword evidence="6" id="KW-0408">Iron</keyword>
<feature type="domain" description="4Fe-4S ferredoxin-type" evidence="8">
    <location>
        <begin position="76"/>
        <end position="105"/>
    </location>
</feature>
<dbReference type="OrthoDB" id="9798098at2"/>
<evidence type="ECO:0000256" key="1">
    <source>
        <dbReference type="ARBA" id="ARBA00022448"/>
    </source>
</evidence>
<sequence>MAKVLYIDFERCIGCRACMLGCEECSGHDHLSRMFVDELNPGETVATSPTPCMHCVQPACAESCPVQAIQVTEDGAVLSASHEKCIACKNCTYACPFGIPRVDEQRKIMYKCDLCYDRTSKGRPPMCVSVCPTDTIQFLDEAEAKAKLDKQVQFKWDFGGTVIETRTVIGIPDLQTHRYGYNEVTEDVL</sequence>
<dbReference type="Pfam" id="PF13247">
    <property type="entry name" value="Fer4_11"/>
    <property type="match status" value="1"/>
</dbReference>
<keyword evidence="1" id="KW-0813">Transport</keyword>
<dbReference type="PROSITE" id="PS00198">
    <property type="entry name" value="4FE4S_FER_1"/>
    <property type="match status" value="1"/>
</dbReference>